<gene>
    <name evidence="5" type="ORF">GCM10023144_29960</name>
</gene>
<protein>
    <submittedName>
        <fullName evidence="5">NAD(P)-dependent oxidoreductase</fullName>
    </submittedName>
</protein>
<evidence type="ECO:0000256" key="1">
    <source>
        <dbReference type="ARBA" id="ARBA00023002"/>
    </source>
</evidence>
<accession>A0ABP8H8X8</accession>
<dbReference type="PROSITE" id="PS00895">
    <property type="entry name" value="3_HYDROXYISOBUT_DH"/>
    <property type="match status" value="1"/>
</dbReference>
<dbReference type="Pfam" id="PF03446">
    <property type="entry name" value="NAD_binding_2"/>
    <property type="match status" value="1"/>
</dbReference>
<dbReference type="InterPro" id="IPR029154">
    <property type="entry name" value="HIBADH-like_NADP-bd"/>
</dbReference>
<dbReference type="InterPro" id="IPR036291">
    <property type="entry name" value="NAD(P)-bd_dom_sf"/>
</dbReference>
<dbReference type="SUPFAM" id="SSF51735">
    <property type="entry name" value="NAD(P)-binding Rossmann-fold domains"/>
    <property type="match status" value="1"/>
</dbReference>
<dbReference type="InterPro" id="IPR015815">
    <property type="entry name" value="HIBADH-related"/>
</dbReference>
<dbReference type="Gene3D" id="3.40.50.720">
    <property type="entry name" value="NAD(P)-binding Rossmann-like Domain"/>
    <property type="match status" value="1"/>
</dbReference>
<dbReference type="InterPro" id="IPR051265">
    <property type="entry name" value="HIBADH-related_NP60_sf"/>
</dbReference>
<dbReference type="InterPro" id="IPR006115">
    <property type="entry name" value="6PGDH_NADP-bd"/>
</dbReference>
<dbReference type="InterPro" id="IPR008927">
    <property type="entry name" value="6-PGluconate_DH-like_C_sf"/>
</dbReference>
<keyword evidence="1" id="KW-0560">Oxidoreductase</keyword>
<organism evidence="5 6">
    <name type="scientific">Pigmentiphaga soli</name>
    <dbReference type="NCBI Taxonomy" id="1007095"/>
    <lineage>
        <taxon>Bacteria</taxon>
        <taxon>Pseudomonadati</taxon>
        <taxon>Pseudomonadota</taxon>
        <taxon>Betaproteobacteria</taxon>
        <taxon>Burkholderiales</taxon>
        <taxon>Alcaligenaceae</taxon>
        <taxon>Pigmentiphaga</taxon>
    </lineage>
</organism>
<keyword evidence="2" id="KW-0520">NAD</keyword>
<evidence type="ECO:0000259" key="3">
    <source>
        <dbReference type="Pfam" id="PF03446"/>
    </source>
</evidence>
<evidence type="ECO:0000259" key="4">
    <source>
        <dbReference type="Pfam" id="PF14833"/>
    </source>
</evidence>
<dbReference type="Pfam" id="PF14833">
    <property type="entry name" value="NAD_binding_11"/>
    <property type="match status" value="1"/>
</dbReference>
<dbReference type="SUPFAM" id="SSF48179">
    <property type="entry name" value="6-phosphogluconate dehydrogenase C-terminal domain-like"/>
    <property type="match status" value="1"/>
</dbReference>
<dbReference type="RefSeq" id="WP_345250667.1">
    <property type="nucleotide sequence ID" value="NZ_BAABFO010000014.1"/>
</dbReference>
<dbReference type="PIRSF" id="PIRSF000103">
    <property type="entry name" value="HIBADH"/>
    <property type="match status" value="1"/>
</dbReference>
<dbReference type="PANTHER" id="PTHR43580:SF2">
    <property type="entry name" value="CYTOKINE-LIKE NUCLEAR FACTOR N-PAC"/>
    <property type="match status" value="1"/>
</dbReference>
<feature type="domain" description="6-phosphogluconate dehydrogenase NADP-binding" evidence="3">
    <location>
        <begin position="2"/>
        <end position="149"/>
    </location>
</feature>
<name>A0ABP8H8X8_9BURK</name>
<dbReference type="Gene3D" id="1.10.1040.10">
    <property type="entry name" value="N-(1-d-carboxylethyl)-l-norvaline Dehydrogenase, domain 2"/>
    <property type="match status" value="1"/>
</dbReference>
<comment type="caution">
    <text evidence="5">The sequence shown here is derived from an EMBL/GenBank/DDBJ whole genome shotgun (WGS) entry which is preliminary data.</text>
</comment>
<keyword evidence="6" id="KW-1185">Reference proteome</keyword>
<evidence type="ECO:0000256" key="2">
    <source>
        <dbReference type="ARBA" id="ARBA00023027"/>
    </source>
</evidence>
<dbReference type="InterPro" id="IPR013328">
    <property type="entry name" value="6PGD_dom2"/>
</dbReference>
<evidence type="ECO:0000313" key="6">
    <source>
        <dbReference type="Proteomes" id="UP001501671"/>
    </source>
</evidence>
<proteinExistence type="predicted"/>
<sequence length="283" mass="28882">MEIGFIGLGNMGAAMASNLLKAGHRVTVWNRSPARADALVAAGARRAATPAEAAAGELVVTMLADDAAVEGVVFGADGLLAAAGPALHVSMSTIGVALADRLAQAHAEAGRGFVCAPVFGRPAAAGADDALARCEPTFAAMGQKVFRIGAKPSAANVVKLCGNFMIMATIETLAEAMSLCRKSGVPEAGLLDVLTGTLFSAPVYQVYGEILLERRFRPAGFAAPLGLKDMRLVGEAADGAGAAMPLLELVKAHLLDTLEHEGPDVDWSAIATAVDRLSAPAAR</sequence>
<dbReference type="InterPro" id="IPR002204">
    <property type="entry name" value="3-OH-isobutyrate_DH-rel_CS"/>
</dbReference>
<dbReference type="PANTHER" id="PTHR43580">
    <property type="entry name" value="OXIDOREDUCTASE GLYR1-RELATED"/>
    <property type="match status" value="1"/>
</dbReference>
<dbReference type="Proteomes" id="UP001501671">
    <property type="component" value="Unassembled WGS sequence"/>
</dbReference>
<evidence type="ECO:0000313" key="5">
    <source>
        <dbReference type="EMBL" id="GAA4336023.1"/>
    </source>
</evidence>
<reference evidence="6" key="1">
    <citation type="journal article" date="2019" name="Int. J. Syst. Evol. Microbiol.">
        <title>The Global Catalogue of Microorganisms (GCM) 10K type strain sequencing project: providing services to taxonomists for standard genome sequencing and annotation.</title>
        <authorList>
            <consortium name="The Broad Institute Genomics Platform"/>
            <consortium name="The Broad Institute Genome Sequencing Center for Infectious Disease"/>
            <person name="Wu L."/>
            <person name="Ma J."/>
        </authorList>
    </citation>
    <scope>NUCLEOTIDE SEQUENCE [LARGE SCALE GENOMIC DNA]</scope>
    <source>
        <strain evidence="6">JCM 17666</strain>
    </source>
</reference>
<feature type="domain" description="3-hydroxyisobutyrate dehydrogenase-like NAD-binding" evidence="4">
    <location>
        <begin position="154"/>
        <end position="272"/>
    </location>
</feature>
<dbReference type="EMBL" id="BAABFO010000014">
    <property type="protein sequence ID" value="GAA4336023.1"/>
    <property type="molecule type" value="Genomic_DNA"/>
</dbReference>